<dbReference type="InterPro" id="IPR027463">
    <property type="entry name" value="AcrB_DN_DC_subdom"/>
</dbReference>
<feature type="transmembrane region" description="Helical" evidence="2">
    <location>
        <begin position="956"/>
        <end position="979"/>
    </location>
</feature>
<dbReference type="GO" id="GO:0042910">
    <property type="term" value="F:xenobiotic transmembrane transporter activity"/>
    <property type="evidence" value="ECO:0007669"/>
    <property type="project" value="TreeGrafter"/>
</dbReference>
<proteinExistence type="predicted"/>
<feature type="transmembrane region" description="Helical" evidence="2">
    <location>
        <begin position="905"/>
        <end position="925"/>
    </location>
</feature>
<dbReference type="Proteomes" id="UP000256838">
    <property type="component" value="Unassembled WGS sequence"/>
</dbReference>
<feature type="transmembrane region" description="Helical" evidence="2">
    <location>
        <begin position="466"/>
        <end position="490"/>
    </location>
</feature>
<keyword evidence="2" id="KW-0812">Transmembrane</keyword>
<feature type="transmembrane region" description="Helical" evidence="2">
    <location>
        <begin position="360"/>
        <end position="380"/>
    </location>
</feature>
<dbReference type="SUPFAM" id="SSF82866">
    <property type="entry name" value="Multidrug efflux transporter AcrB transmembrane domain"/>
    <property type="match status" value="2"/>
</dbReference>
<dbReference type="SUPFAM" id="SSF82714">
    <property type="entry name" value="Multidrug efflux transporter AcrB TolC docking domain, DN and DC subdomains"/>
    <property type="match status" value="2"/>
</dbReference>
<feature type="transmembrane region" description="Helical" evidence="2">
    <location>
        <begin position="932"/>
        <end position="950"/>
    </location>
</feature>
<keyword evidence="4" id="KW-1185">Reference proteome</keyword>
<keyword evidence="2" id="KW-1133">Transmembrane helix</keyword>
<feature type="transmembrane region" description="Helical" evidence="2">
    <location>
        <begin position="1038"/>
        <end position="1061"/>
    </location>
</feature>
<dbReference type="GO" id="GO:0005886">
    <property type="term" value="C:plasma membrane"/>
    <property type="evidence" value="ECO:0007669"/>
    <property type="project" value="TreeGrafter"/>
</dbReference>
<feature type="transmembrane region" description="Helical" evidence="2">
    <location>
        <begin position="436"/>
        <end position="460"/>
    </location>
</feature>
<sequence>MWIVRLALRRPYTFIVLALLLFILGPVAIMRTPTDIFPNINIPVVSIVWTYNGFSAQDMANRITSPYERALTSDVDDIEHIESQSLNGVSVIKIFFHPGADINRAIAEAASNSASILRVLPPGTLPPNIITYNASTVPVLQLGLSSDTLPEQSLYDLGNNFIRTQLASVQGAAVPLPYGGKVRQIMVQIDPRALQAKGLAPIDVVNAINAQNLILPGGTAKIGTREYNVEMNGSTRTVAALNNLPIKTVNGTVIYVRDVAHVIDGYAPQTNIVRSDGKRAALLQVEKTGSASTLTIIQQVKSMLPKIAAGLPKALKITPLSDQSVFVKSAISGVVREALIAAGLTAAMILLFLGSWRATLIIAVSIPLSVLTSLIALSVLGQTINIMTLGGLALAVGILVDDATVAIENITHHLENGESLHDAILTGSGEIAVPTFVSTLAICIVFVPMFLLSGVARYLFVPMAEAVVFAMCASYFFSRTLIPTLAMYLMRARSAQSETQPASGGRFAALIRFQASFEHRFEALRNGYRAALQRAIASRRRFIPIYLTLCVASLALIPFAGRNFFPAVDTGEIRLHLRAPTGTRIEQTARITDEVEAKIRTVIPKSEQASVLDNIGLPISGINLTYDSSAPIGPEDADILITLKPDHRPTAEYVAKLRNVLNASFPGVTFAFLPADIVSQILNFGLPAPIDIQIIGNQLAANRVVADHLLTQLRSVRGLVDARIQQPGDAPTLDVNVDRTKAMQAGLTQHDVAQNLLISLSGSSQTTPNFWLDPKNGVSYPLMTIVPQYDIHSLQTLANIPVTTNPPTGGTGGTGSTGSSADSQNHPQNQLGTLGTVSRSSQQAVVSHYNVQPVLDIFASAQGRDLGSVASDVTRLVNTARAQLPPGSSIVIRGQVQSMNQSFEGLGAGLVFAIALVYLLMVVNFQSWIDPLVIICGLPGSLAGIAWMLFSTHTTLSVPALTGTILCIGIATANSILVINTARELLNRGVEPLAAALEAGFSRFRPVLMTALAMLIGMLPMAIGLGDGGQQNAPLGRAVIGGLALGTVSTLLFVPVVFGLVHTWLARRKSQGSQEDQKDQTTVEAADEHAQ</sequence>
<dbReference type="Gene3D" id="3.30.70.1320">
    <property type="entry name" value="Multidrug efflux transporter AcrB pore domain like"/>
    <property type="match status" value="1"/>
</dbReference>
<reference evidence="3 4" key="1">
    <citation type="submission" date="2018-08" db="EMBL/GenBank/DDBJ databases">
        <title>Paraburkholderia sp. DHOM06 isolated from forest soil.</title>
        <authorList>
            <person name="Gao Z.-H."/>
            <person name="Qiu L.-H."/>
        </authorList>
    </citation>
    <scope>NUCLEOTIDE SEQUENCE [LARGE SCALE GENOMIC DNA]</scope>
    <source>
        <strain evidence="3 4">DHOM06</strain>
    </source>
</reference>
<dbReference type="PANTHER" id="PTHR32063">
    <property type="match status" value="1"/>
</dbReference>
<keyword evidence="2" id="KW-0472">Membrane</keyword>
<evidence type="ECO:0000313" key="3">
    <source>
        <dbReference type="EMBL" id="RDU98197.1"/>
    </source>
</evidence>
<organism evidence="3 4">
    <name type="scientific">Trinickia dinghuensis</name>
    <dbReference type="NCBI Taxonomy" id="2291023"/>
    <lineage>
        <taxon>Bacteria</taxon>
        <taxon>Pseudomonadati</taxon>
        <taxon>Pseudomonadota</taxon>
        <taxon>Betaproteobacteria</taxon>
        <taxon>Burkholderiales</taxon>
        <taxon>Burkholderiaceae</taxon>
        <taxon>Trinickia</taxon>
    </lineage>
</organism>
<name>A0A3D8JYH3_9BURK</name>
<dbReference type="PANTHER" id="PTHR32063:SF8">
    <property type="entry name" value="CATION EFFLUX PROTEIN"/>
    <property type="match status" value="1"/>
</dbReference>
<feature type="transmembrane region" description="Helical" evidence="2">
    <location>
        <begin position="12"/>
        <end position="30"/>
    </location>
</feature>
<dbReference type="Pfam" id="PF00873">
    <property type="entry name" value="ACR_tran"/>
    <property type="match status" value="1"/>
</dbReference>
<dbReference type="Gene3D" id="3.30.2090.10">
    <property type="entry name" value="Multidrug efflux transporter AcrB TolC docking domain, DN and DC subdomains"/>
    <property type="match status" value="2"/>
</dbReference>
<dbReference type="Gene3D" id="3.30.70.1440">
    <property type="entry name" value="Multidrug efflux transporter AcrB pore domain"/>
    <property type="match status" value="1"/>
</dbReference>
<feature type="region of interest" description="Disordered" evidence="1">
    <location>
        <begin position="1069"/>
        <end position="1091"/>
    </location>
</feature>
<dbReference type="OrthoDB" id="9177212at2"/>
<evidence type="ECO:0000256" key="1">
    <source>
        <dbReference type="SAM" id="MobiDB-lite"/>
    </source>
</evidence>
<comment type="caution">
    <text evidence="3">The sequence shown here is derived from an EMBL/GenBank/DDBJ whole genome shotgun (WGS) entry which is preliminary data.</text>
</comment>
<evidence type="ECO:0000313" key="4">
    <source>
        <dbReference type="Proteomes" id="UP000256838"/>
    </source>
</evidence>
<dbReference type="AlphaFoldDB" id="A0A3D8JYH3"/>
<dbReference type="Gene3D" id="3.30.70.1430">
    <property type="entry name" value="Multidrug efflux transporter AcrB pore domain"/>
    <property type="match status" value="2"/>
</dbReference>
<evidence type="ECO:0000256" key="2">
    <source>
        <dbReference type="SAM" id="Phobius"/>
    </source>
</evidence>
<gene>
    <name evidence="3" type="ORF">DWV00_12765</name>
</gene>
<feature type="region of interest" description="Disordered" evidence="1">
    <location>
        <begin position="800"/>
        <end position="835"/>
    </location>
</feature>
<dbReference type="SUPFAM" id="SSF82693">
    <property type="entry name" value="Multidrug efflux transporter AcrB pore domain, PN1, PN2, PC1 and PC2 subdomains"/>
    <property type="match status" value="2"/>
</dbReference>
<accession>A0A3D8JYH3</accession>
<dbReference type="InterPro" id="IPR001036">
    <property type="entry name" value="Acrflvin-R"/>
</dbReference>
<feature type="transmembrane region" description="Helical" evidence="2">
    <location>
        <begin position="542"/>
        <end position="561"/>
    </location>
</feature>
<dbReference type="Gene3D" id="1.20.1640.10">
    <property type="entry name" value="Multidrug efflux transporter AcrB transmembrane domain"/>
    <property type="match status" value="2"/>
</dbReference>
<dbReference type="PRINTS" id="PR00702">
    <property type="entry name" value="ACRIFLAVINRP"/>
</dbReference>
<feature type="transmembrane region" description="Helical" evidence="2">
    <location>
        <begin position="1007"/>
        <end position="1026"/>
    </location>
</feature>
<protein>
    <submittedName>
        <fullName evidence="3">AcrB/AcrD/AcrF family protein</fullName>
    </submittedName>
</protein>
<feature type="compositionally biased region" description="Polar residues" evidence="1">
    <location>
        <begin position="821"/>
        <end position="835"/>
    </location>
</feature>
<feature type="compositionally biased region" description="Basic and acidic residues" evidence="1">
    <location>
        <begin position="1075"/>
        <end position="1091"/>
    </location>
</feature>
<dbReference type="EMBL" id="QRGA01000007">
    <property type="protein sequence ID" value="RDU98197.1"/>
    <property type="molecule type" value="Genomic_DNA"/>
</dbReference>
<dbReference type="RefSeq" id="WP_115533958.1">
    <property type="nucleotide sequence ID" value="NZ_QRGA01000007.1"/>
</dbReference>